<dbReference type="EMBL" id="CAJJDN010000184">
    <property type="protein sequence ID" value="CAD8128213.1"/>
    <property type="molecule type" value="Genomic_DNA"/>
</dbReference>
<organism evidence="2 3">
    <name type="scientific">Paramecium sonneborni</name>
    <dbReference type="NCBI Taxonomy" id="65129"/>
    <lineage>
        <taxon>Eukaryota</taxon>
        <taxon>Sar</taxon>
        <taxon>Alveolata</taxon>
        <taxon>Ciliophora</taxon>
        <taxon>Intramacronucleata</taxon>
        <taxon>Oligohymenophorea</taxon>
        <taxon>Peniculida</taxon>
        <taxon>Parameciidae</taxon>
        <taxon>Paramecium</taxon>
    </lineage>
</organism>
<proteinExistence type="predicted"/>
<keyword evidence="1" id="KW-0472">Membrane</keyword>
<keyword evidence="1" id="KW-1133">Transmembrane helix</keyword>
<dbReference type="AlphaFoldDB" id="A0A8S1RLF2"/>
<comment type="caution">
    <text evidence="2">The sequence shown here is derived from an EMBL/GenBank/DDBJ whole genome shotgun (WGS) entry which is preliminary data.</text>
</comment>
<dbReference type="Proteomes" id="UP000692954">
    <property type="component" value="Unassembled WGS sequence"/>
</dbReference>
<evidence type="ECO:0000313" key="3">
    <source>
        <dbReference type="Proteomes" id="UP000692954"/>
    </source>
</evidence>
<gene>
    <name evidence="2" type="ORF">PSON_ATCC_30995.1.T1840044</name>
</gene>
<protein>
    <submittedName>
        <fullName evidence="2">Uncharacterized protein</fullName>
    </submittedName>
</protein>
<evidence type="ECO:0000256" key="1">
    <source>
        <dbReference type="SAM" id="Phobius"/>
    </source>
</evidence>
<name>A0A8S1RLF2_9CILI</name>
<feature type="transmembrane region" description="Helical" evidence="1">
    <location>
        <begin position="20"/>
        <end position="40"/>
    </location>
</feature>
<reference evidence="2" key="1">
    <citation type="submission" date="2021-01" db="EMBL/GenBank/DDBJ databases">
        <authorList>
            <consortium name="Genoscope - CEA"/>
            <person name="William W."/>
        </authorList>
    </citation>
    <scope>NUCLEOTIDE SEQUENCE</scope>
</reference>
<evidence type="ECO:0000313" key="2">
    <source>
        <dbReference type="EMBL" id="CAD8128213.1"/>
    </source>
</evidence>
<accession>A0A8S1RLF2</accession>
<keyword evidence="3" id="KW-1185">Reference proteome</keyword>
<sequence>MRIHIKNAIQVYERTLLGKIIILTLLINSRWTLCLFILLGDMYIVLFTRMDNPKWGLCKYAQWLSNYQLIKLIAPIYLILFKQFFQHIVPIVAAFANVDFI</sequence>
<keyword evidence="1" id="KW-0812">Transmembrane</keyword>